<dbReference type="SUPFAM" id="SSF54675">
    <property type="entry name" value="Nicotinate/Quinolinate PRTase N-terminal domain-like"/>
    <property type="match status" value="1"/>
</dbReference>
<feature type="domain" description="Quinolinate phosphoribosyl transferase N-terminal" evidence="15">
    <location>
        <begin position="23"/>
        <end position="108"/>
    </location>
</feature>
<dbReference type="PATRIC" id="fig|520762.4.peg.3289"/>
<dbReference type="GO" id="GO:0009435">
    <property type="term" value="P:NAD+ biosynthetic process"/>
    <property type="evidence" value="ECO:0007669"/>
    <property type="project" value="UniProtKB-UniPathway"/>
</dbReference>
<dbReference type="Proteomes" id="UP000070456">
    <property type="component" value="Unassembled WGS sequence"/>
</dbReference>
<dbReference type="Pfam" id="PF02749">
    <property type="entry name" value="QRPTase_N"/>
    <property type="match status" value="1"/>
</dbReference>
<feature type="binding site" evidence="13">
    <location>
        <position position="195"/>
    </location>
    <ligand>
        <name>substrate</name>
    </ligand>
</feature>
<dbReference type="NCBIfam" id="TIGR00078">
    <property type="entry name" value="nadC"/>
    <property type="match status" value="1"/>
</dbReference>
<evidence type="ECO:0000256" key="4">
    <source>
        <dbReference type="ARBA" id="ARBA00011218"/>
    </source>
</evidence>
<dbReference type="GO" id="GO:0004514">
    <property type="term" value="F:nicotinate-nucleotide diphosphorylase (carboxylating) activity"/>
    <property type="evidence" value="ECO:0007669"/>
    <property type="project" value="UniProtKB-EC"/>
</dbReference>
<name>A0A140KZG4_9FIRM</name>
<dbReference type="Pfam" id="PF01729">
    <property type="entry name" value="QRPTase_C"/>
    <property type="match status" value="1"/>
</dbReference>
<keyword evidence="8 12" id="KW-0808">Transferase</keyword>
<feature type="binding site" evidence="13">
    <location>
        <begin position="131"/>
        <end position="133"/>
    </location>
    <ligand>
        <name>substrate</name>
    </ligand>
</feature>
<keyword evidence="17" id="KW-1185">Reference proteome</keyword>
<feature type="domain" description="Quinolinate phosphoribosyl transferase C-terminal" evidence="14">
    <location>
        <begin position="110"/>
        <end position="274"/>
    </location>
</feature>
<dbReference type="GO" id="GO:0005737">
    <property type="term" value="C:cytoplasm"/>
    <property type="evidence" value="ECO:0007669"/>
    <property type="project" value="TreeGrafter"/>
</dbReference>
<protein>
    <recommendedName>
        <fullName evidence="11">Probable nicotinate-nucleotide pyrophosphorylase [carboxylating]</fullName>
        <ecNumber evidence="5">2.4.2.19</ecNumber>
    </recommendedName>
    <alternativeName>
        <fullName evidence="9">Quinolinate phosphoribosyltransferase [decarboxylating]</fullName>
    </alternativeName>
</protein>
<evidence type="ECO:0000256" key="5">
    <source>
        <dbReference type="ARBA" id="ARBA00011944"/>
    </source>
</evidence>
<dbReference type="InterPro" id="IPR036068">
    <property type="entry name" value="Nicotinate_pribotase-like_C"/>
</dbReference>
<evidence type="ECO:0000256" key="9">
    <source>
        <dbReference type="ARBA" id="ARBA00033102"/>
    </source>
</evidence>
<feature type="binding site" evidence="13">
    <location>
        <begin position="239"/>
        <end position="241"/>
    </location>
    <ligand>
        <name>substrate</name>
    </ligand>
</feature>
<dbReference type="PANTHER" id="PTHR32179:SF3">
    <property type="entry name" value="NICOTINATE-NUCLEOTIDE PYROPHOSPHORYLASE [CARBOXYLATING]"/>
    <property type="match status" value="1"/>
</dbReference>
<dbReference type="CDD" id="cd01572">
    <property type="entry name" value="QPRTase"/>
    <property type="match status" value="1"/>
</dbReference>
<feature type="binding site" evidence="13">
    <location>
        <position position="216"/>
    </location>
    <ligand>
        <name>substrate</name>
    </ligand>
</feature>
<dbReference type="InterPro" id="IPR004393">
    <property type="entry name" value="NadC"/>
</dbReference>
<proteinExistence type="inferred from homology"/>
<dbReference type="FunFam" id="3.20.20.70:FF:000030">
    <property type="entry name" value="Nicotinate-nucleotide pyrophosphorylase, carboxylating"/>
    <property type="match status" value="1"/>
</dbReference>
<comment type="catalytic activity">
    <reaction evidence="10">
        <text>nicotinate beta-D-ribonucleotide + CO2 + diphosphate = quinolinate + 5-phospho-alpha-D-ribose 1-diphosphate + 2 H(+)</text>
        <dbReference type="Rhea" id="RHEA:12733"/>
        <dbReference type="ChEBI" id="CHEBI:15378"/>
        <dbReference type="ChEBI" id="CHEBI:16526"/>
        <dbReference type="ChEBI" id="CHEBI:29959"/>
        <dbReference type="ChEBI" id="CHEBI:33019"/>
        <dbReference type="ChEBI" id="CHEBI:57502"/>
        <dbReference type="ChEBI" id="CHEBI:58017"/>
        <dbReference type="EC" id="2.4.2.19"/>
    </reaction>
</comment>
<dbReference type="Gene3D" id="3.20.20.70">
    <property type="entry name" value="Aldolase class I"/>
    <property type="match status" value="1"/>
</dbReference>
<dbReference type="GO" id="GO:0034213">
    <property type="term" value="P:quinolinate catabolic process"/>
    <property type="evidence" value="ECO:0007669"/>
    <property type="project" value="TreeGrafter"/>
</dbReference>
<evidence type="ECO:0000256" key="8">
    <source>
        <dbReference type="ARBA" id="ARBA00022679"/>
    </source>
</evidence>
<dbReference type="Gene3D" id="3.90.1170.20">
    <property type="entry name" value="Quinolinate phosphoribosyl transferase, N-terminal domain"/>
    <property type="match status" value="1"/>
</dbReference>
<dbReference type="InterPro" id="IPR022412">
    <property type="entry name" value="Quinolinate_PRibosylTrfase_N"/>
</dbReference>
<evidence type="ECO:0000313" key="16">
    <source>
        <dbReference type="EMBL" id="KXG73689.1"/>
    </source>
</evidence>
<evidence type="ECO:0000313" key="17">
    <source>
        <dbReference type="Proteomes" id="UP000070456"/>
    </source>
</evidence>
<evidence type="ECO:0000259" key="15">
    <source>
        <dbReference type="Pfam" id="PF02749"/>
    </source>
</evidence>
<feature type="binding site" evidence="13">
    <location>
        <position position="155"/>
    </location>
    <ligand>
        <name>substrate</name>
    </ligand>
</feature>
<dbReference type="InterPro" id="IPR037128">
    <property type="entry name" value="Quinolinate_PRibosylTase_N_sf"/>
</dbReference>
<comment type="similarity">
    <text evidence="3 12">Belongs to the NadC/ModD family.</text>
</comment>
<dbReference type="EMBL" id="LOEE01000083">
    <property type="protein sequence ID" value="KXG73689.1"/>
    <property type="molecule type" value="Genomic_DNA"/>
</dbReference>
<evidence type="ECO:0000259" key="14">
    <source>
        <dbReference type="Pfam" id="PF01729"/>
    </source>
</evidence>
<dbReference type="InterPro" id="IPR002638">
    <property type="entry name" value="Quinolinate_PRibosylTrfase_C"/>
</dbReference>
<feature type="binding site" evidence="13">
    <location>
        <position position="98"/>
    </location>
    <ligand>
        <name>substrate</name>
    </ligand>
</feature>
<evidence type="ECO:0000256" key="3">
    <source>
        <dbReference type="ARBA" id="ARBA00009400"/>
    </source>
</evidence>
<dbReference type="FunFam" id="3.90.1170.20:FF:000001">
    <property type="entry name" value="Nicotinate-nucleotide diphosphorylase (Carboxylating)"/>
    <property type="match status" value="1"/>
</dbReference>
<evidence type="ECO:0000256" key="6">
    <source>
        <dbReference type="ARBA" id="ARBA00022642"/>
    </source>
</evidence>
<dbReference type="PIRSF" id="PIRSF006250">
    <property type="entry name" value="NadC_ModD"/>
    <property type="match status" value="1"/>
</dbReference>
<evidence type="ECO:0000256" key="12">
    <source>
        <dbReference type="PIRNR" id="PIRNR006250"/>
    </source>
</evidence>
<evidence type="ECO:0000256" key="2">
    <source>
        <dbReference type="ARBA" id="ARBA00004893"/>
    </source>
</evidence>
<comment type="caution">
    <text evidence="16">The sequence shown here is derived from an EMBL/GenBank/DDBJ whole genome shotgun (WGS) entry which is preliminary data.</text>
</comment>
<evidence type="ECO:0000256" key="7">
    <source>
        <dbReference type="ARBA" id="ARBA00022676"/>
    </source>
</evidence>
<dbReference type="InterPro" id="IPR027277">
    <property type="entry name" value="NadC/ModD"/>
</dbReference>
<feature type="binding site" evidence="13">
    <location>
        <position position="165"/>
    </location>
    <ligand>
        <name>substrate</name>
    </ligand>
</feature>
<comment type="subunit">
    <text evidence="4">Hexamer formed by 3 homodimers.</text>
</comment>
<reference evidence="16 17" key="1">
    <citation type="submission" date="2015-12" db="EMBL/GenBank/DDBJ databases">
        <title>Draft genome sequence of the thermoanaerobe Thermotalea metallivorans, an isolate from the runoff channel of the Great Artesian Basin, Australia.</title>
        <authorList>
            <person name="Patel B.K."/>
        </authorList>
    </citation>
    <scope>NUCLEOTIDE SEQUENCE [LARGE SCALE GENOMIC DNA]</scope>
    <source>
        <strain evidence="16 17">B2-1</strain>
    </source>
</reference>
<evidence type="ECO:0000256" key="10">
    <source>
        <dbReference type="ARBA" id="ARBA00047445"/>
    </source>
</evidence>
<comment type="pathway">
    <text evidence="2">Cofactor biosynthesis; NAD(+) biosynthesis; nicotinate D-ribonucleotide from quinolinate: step 1/1.</text>
</comment>
<accession>A0A140KZG4</accession>
<dbReference type="STRING" id="520762.AN619_29840"/>
<dbReference type="AlphaFoldDB" id="A0A140KZG4"/>
<dbReference type="PANTHER" id="PTHR32179">
    <property type="entry name" value="NICOTINATE-NUCLEOTIDE PYROPHOSPHORYLASE [CARBOXYLATING]"/>
    <property type="match status" value="1"/>
</dbReference>
<dbReference type="EC" id="2.4.2.19" evidence="5"/>
<dbReference type="UniPathway" id="UPA00253">
    <property type="reaction ID" value="UER00331"/>
</dbReference>
<evidence type="ECO:0000256" key="1">
    <source>
        <dbReference type="ARBA" id="ARBA00003237"/>
    </source>
</evidence>
<organism evidence="16 17">
    <name type="scientific">Thermotalea metallivorans</name>
    <dbReference type="NCBI Taxonomy" id="520762"/>
    <lineage>
        <taxon>Bacteria</taxon>
        <taxon>Bacillati</taxon>
        <taxon>Bacillota</taxon>
        <taxon>Clostridia</taxon>
        <taxon>Peptostreptococcales</taxon>
        <taxon>Thermotaleaceae</taxon>
        <taxon>Thermotalea</taxon>
    </lineage>
</organism>
<dbReference type="RefSeq" id="WP_278279911.1">
    <property type="nucleotide sequence ID" value="NZ_LOEE01000083.1"/>
</dbReference>
<keyword evidence="7 12" id="KW-0328">Glycosyltransferase</keyword>
<dbReference type="SUPFAM" id="SSF51690">
    <property type="entry name" value="Nicotinate/Quinolinate PRTase C-terminal domain-like"/>
    <property type="match status" value="1"/>
</dbReference>
<sequence length="277" mass="30820">MYNQWIVEEIIKNALMEDMNYGDLTTDTLIDEHSMTKARMTAKEEGVIAGLPVAERVFHLIDGEICFIPFKKDGDTVKNGEDIAEIRGRTRSILKGERVALNLIQRMSGIATQARSYADAVRGYDTRIADTRKTTPGLRILEKYAVRVGGCYNHRFNLSDGVMIKDNHIKAVGSITKAIERARRHVPHTVKIEVEVETLEQLQEALEAKADIIMLDNMDTDTMKQAVAMAKGKVLLEASGNITKERLKEIAQLGIDVISVGALTHSVKAMDISLNIL</sequence>
<keyword evidence="6" id="KW-0662">Pyridine nucleotide biosynthesis</keyword>
<feature type="binding site" evidence="13">
    <location>
        <begin position="260"/>
        <end position="262"/>
    </location>
    <ligand>
        <name>substrate</name>
    </ligand>
</feature>
<gene>
    <name evidence="16" type="primary">nadC</name>
    <name evidence="16" type="ORF">AN619_29840</name>
</gene>
<comment type="function">
    <text evidence="1">Involved in the catabolism of quinolinic acid (QA).</text>
</comment>
<dbReference type="InterPro" id="IPR013785">
    <property type="entry name" value="Aldolase_TIM"/>
</dbReference>
<evidence type="ECO:0000256" key="11">
    <source>
        <dbReference type="ARBA" id="ARBA00069173"/>
    </source>
</evidence>
<evidence type="ECO:0000256" key="13">
    <source>
        <dbReference type="PIRSR" id="PIRSR006250-1"/>
    </source>
</evidence>